<dbReference type="STRING" id="1798508.A3A35_01690"/>
<dbReference type="GO" id="GO:0016787">
    <property type="term" value="F:hydrolase activity"/>
    <property type="evidence" value="ECO:0007669"/>
    <property type="project" value="UniProtKB-KW"/>
</dbReference>
<sequence length="140" mass="15718">MFTRKTKSAGGVVLNPNGGVLVVKQHGDSWSLPKGHIDEGETPLEAAKREIFEESGITDLTLVKPLFSYERFAIGPGGVGEDRSMLKEIEMFLFRTSQTKLTPQDSANPEARWVLKNEVSKLLTHPKDREFFEKITFELP</sequence>
<dbReference type="EMBL" id="MFLV01000014">
    <property type="protein sequence ID" value="OGG71566.1"/>
    <property type="molecule type" value="Genomic_DNA"/>
</dbReference>
<dbReference type="Pfam" id="PF00293">
    <property type="entry name" value="NUDIX"/>
    <property type="match status" value="1"/>
</dbReference>
<evidence type="ECO:0000313" key="7">
    <source>
        <dbReference type="Proteomes" id="UP000179115"/>
    </source>
</evidence>
<name>A0A1F6ED46_9BACT</name>
<evidence type="ECO:0000256" key="2">
    <source>
        <dbReference type="ARBA" id="ARBA00022801"/>
    </source>
</evidence>
<gene>
    <name evidence="6" type="ORF">A3A35_01690</name>
</gene>
<comment type="similarity">
    <text evidence="4">Belongs to the Nudix hydrolase family.</text>
</comment>
<dbReference type="PANTHER" id="PTHR43046">
    <property type="entry name" value="GDP-MANNOSE MANNOSYL HYDROLASE"/>
    <property type="match status" value="1"/>
</dbReference>
<dbReference type="PANTHER" id="PTHR43046:SF12">
    <property type="entry name" value="GDP-MANNOSE MANNOSYL HYDROLASE"/>
    <property type="match status" value="1"/>
</dbReference>
<dbReference type="PROSITE" id="PS51462">
    <property type="entry name" value="NUDIX"/>
    <property type="match status" value="1"/>
</dbReference>
<dbReference type="InterPro" id="IPR020476">
    <property type="entry name" value="Nudix_hydrolase"/>
</dbReference>
<keyword evidence="2 4" id="KW-0378">Hydrolase</keyword>
<dbReference type="SUPFAM" id="SSF55811">
    <property type="entry name" value="Nudix"/>
    <property type="match status" value="1"/>
</dbReference>
<comment type="caution">
    <text evidence="6">The sequence shown here is derived from an EMBL/GenBank/DDBJ whole genome shotgun (WGS) entry which is preliminary data.</text>
</comment>
<protein>
    <recommendedName>
        <fullName evidence="5">Nudix hydrolase domain-containing protein</fullName>
    </recommendedName>
</protein>
<evidence type="ECO:0000256" key="3">
    <source>
        <dbReference type="ARBA" id="ARBA00022842"/>
    </source>
</evidence>
<accession>A0A1F6ED46</accession>
<dbReference type="InterPro" id="IPR015797">
    <property type="entry name" value="NUDIX_hydrolase-like_dom_sf"/>
</dbReference>
<reference evidence="6 7" key="1">
    <citation type="journal article" date="2016" name="Nat. Commun.">
        <title>Thousands of microbial genomes shed light on interconnected biogeochemical processes in an aquifer system.</title>
        <authorList>
            <person name="Anantharaman K."/>
            <person name="Brown C.T."/>
            <person name="Hug L.A."/>
            <person name="Sharon I."/>
            <person name="Castelle C.J."/>
            <person name="Probst A.J."/>
            <person name="Thomas B.C."/>
            <person name="Singh A."/>
            <person name="Wilkins M.J."/>
            <person name="Karaoz U."/>
            <person name="Brodie E.L."/>
            <person name="Williams K.H."/>
            <person name="Hubbard S.S."/>
            <person name="Banfield J.F."/>
        </authorList>
    </citation>
    <scope>NUCLEOTIDE SEQUENCE [LARGE SCALE GENOMIC DNA]</scope>
</reference>
<dbReference type="PROSITE" id="PS00893">
    <property type="entry name" value="NUDIX_BOX"/>
    <property type="match status" value="1"/>
</dbReference>
<dbReference type="PRINTS" id="PR00502">
    <property type="entry name" value="NUDIXFAMILY"/>
</dbReference>
<dbReference type="AlphaFoldDB" id="A0A1F6ED46"/>
<feature type="domain" description="Nudix hydrolase" evidence="5">
    <location>
        <begin position="4"/>
        <end position="136"/>
    </location>
</feature>
<proteinExistence type="inferred from homology"/>
<dbReference type="InterPro" id="IPR020084">
    <property type="entry name" value="NUDIX_hydrolase_CS"/>
</dbReference>
<evidence type="ECO:0000259" key="5">
    <source>
        <dbReference type="PROSITE" id="PS51462"/>
    </source>
</evidence>
<comment type="cofactor">
    <cofactor evidence="1">
        <name>Mg(2+)</name>
        <dbReference type="ChEBI" id="CHEBI:18420"/>
    </cofactor>
</comment>
<organism evidence="6 7">
    <name type="scientific">Candidatus Kaiserbacteria bacterium RIFCSPLOWO2_01_FULL_51_21</name>
    <dbReference type="NCBI Taxonomy" id="1798508"/>
    <lineage>
        <taxon>Bacteria</taxon>
        <taxon>Candidatus Kaiseribacteriota</taxon>
    </lineage>
</organism>
<dbReference type="InterPro" id="IPR000086">
    <property type="entry name" value="NUDIX_hydrolase_dom"/>
</dbReference>
<dbReference type="Proteomes" id="UP000179115">
    <property type="component" value="Unassembled WGS sequence"/>
</dbReference>
<evidence type="ECO:0000313" key="6">
    <source>
        <dbReference type="EMBL" id="OGG71566.1"/>
    </source>
</evidence>
<keyword evidence="3" id="KW-0460">Magnesium</keyword>
<evidence type="ECO:0000256" key="1">
    <source>
        <dbReference type="ARBA" id="ARBA00001946"/>
    </source>
</evidence>
<dbReference type="Gene3D" id="3.90.79.10">
    <property type="entry name" value="Nucleoside Triphosphate Pyrophosphohydrolase"/>
    <property type="match status" value="1"/>
</dbReference>
<evidence type="ECO:0000256" key="4">
    <source>
        <dbReference type="RuleBase" id="RU003476"/>
    </source>
</evidence>